<reference evidence="2 3" key="1">
    <citation type="submission" date="2016-01" db="EMBL/GenBank/DDBJ databases">
        <title>The draft genome sequence of Aquimarina sp. RZW4-3-2.</title>
        <authorList>
            <person name="Wang Y."/>
        </authorList>
    </citation>
    <scope>NUCLEOTIDE SEQUENCE [LARGE SCALE GENOMIC DNA]</scope>
    <source>
        <strain evidence="2 3">RZW4-3-2</strain>
    </source>
</reference>
<keyword evidence="1" id="KW-1133">Transmembrane helix</keyword>
<name>A0A162Z2W6_9FLAO</name>
<evidence type="ECO:0000256" key="1">
    <source>
        <dbReference type="SAM" id="Phobius"/>
    </source>
</evidence>
<dbReference type="Pfam" id="PF14015">
    <property type="entry name" value="DUF4231"/>
    <property type="match status" value="1"/>
</dbReference>
<dbReference type="OrthoDB" id="9791874at2"/>
<dbReference type="Proteomes" id="UP000076715">
    <property type="component" value="Unassembled WGS sequence"/>
</dbReference>
<proteinExistence type="predicted"/>
<evidence type="ECO:0000313" key="2">
    <source>
        <dbReference type="EMBL" id="KZS39522.1"/>
    </source>
</evidence>
<dbReference type="AlphaFoldDB" id="A0A162Z2W6"/>
<evidence type="ECO:0008006" key="4">
    <source>
        <dbReference type="Google" id="ProtNLM"/>
    </source>
</evidence>
<feature type="transmembrane region" description="Helical" evidence="1">
    <location>
        <begin position="38"/>
        <end position="58"/>
    </location>
</feature>
<accession>A0A162Z2W6</accession>
<dbReference type="NCBIfam" id="NF033634">
    <property type="entry name" value="SLATT_1"/>
    <property type="match status" value="1"/>
</dbReference>
<dbReference type="EMBL" id="LQRT01000025">
    <property type="protein sequence ID" value="KZS39522.1"/>
    <property type="molecule type" value="Genomic_DNA"/>
</dbReference>
<keyword evidence="1" id="KW-0472">Membrane</keyword>
<sequence length="159" mass="18605">MDYYKIEPRTEKEYLETRIVDQIKWYDQKSISNKKWYLSLKIFEIVLALFIPFLTAYITNTTSLLKIIVGIIGIIIAALTGIMTLIKFQENCIEYRTVAESLKLEKFLFLARTGPYKNDKDAFSNFVERFESLISNSTKKWVNFISKNELNDSNNDTSD</sequence>
<dbReference type="RefSeq" id="WP_066316391.1">
    <property type="nucleotide sequence ID" value="NZ_LQRT01000025.1"/>
</dbReference>
<dbReference type="InterPro" id="IPR025325">
    <property type="entry name" value="DUF4231"/>
</dbReference>
<evidence type="ECO:0000313" key="3">
    <source>
        <dbReference type="Proteomes" id="UP000076715"/>
    </source>
</evidence>
<comment type="caution">
    <text evidence="2">The sequence shown here is derived from an EMBL/GenBank/DDBJ whole genome shotgun (WGS) entry which is preliminary data.</text>
</comment>
<protein>
    <recommendedName>
        <fullName evidence="4">SMODS and SLOG-associating 2TM effector domain-containing protein</fullName>
    </recommendedName>
</protein>
<organism evidence="2 3">
    <name type="scientific">Aquimarina aggregata</name>
    <dbReference type="NCBI Taxonomy" id="1642818"/>
    <lineage>
        <taxon>Bacteria</taxon>
        <taxon>Pseudomonadati</taxon>
        <taxon>Bacteroidota</taxon>
        <taxon>Flavobacteriia</taxon>
        <taxon>Flavobacteriales</taxon>
        <taxon>Flavobacteriaceae</taxon>
        <taxon>Aquimarina</taxon>
    </lineage>
</organism>
<keyword evidence="3" id="KW-1185">Reference proteome</keyword>
<feature type="transmembrane region" description="Helical" evidence="1">
    <location>
        <begin position="64"/>
        <end position="86"/>
    </location>
</feature>
<dbReference type="STRING" id="1642818.AWE51_25665"/>
<gene>
    <name evidence="2" type="ORF">AWE51_25665</name>
</gene>
<keyword evidence="1" id="KW-0812">Transmembrane</keyword>